<evidence type="ECO:0000256" key="5">
    <source>
        <dbReference type="ARBA" id="ARBA00022692"/>
    </source>
</evidence>
<comment type="similarity">
    <text evidence="2 8">Belongs to the 4-toluene sulfonate uptake permease (TSUP) (TC 2.A.102) family.</text>
</comment>
<reference evidence="9 10" key="1">
    <citation type="submission" date="2023-07" db="EMBL/GenBank/DDBJ databases">
        <title>Genomic Encyclopedia of Type Strains, Phase IV (KMG-IV): sequencing the most valuable type-strain genomes for metagenomic binning, comparative biology and taxonomic classification.</title>
        <authorList>
            <person name="Goeker M."/>
        </authorList>
    </citation>
    <scope>NUCLEOTIDE SEQUENCE [LARGE SCALE GENOMIC DNA]</scope>
    <source>
        <strain evidence="9 10">DSM 18695</strain>
    </source>
</reference>
<evidence type="ECO:0000256" key="1">
    <source>
        <dbReference type="ARBA" id="ARBA00004651"/>
    </source>
</evidence>
<feature type="transmembrane region" description="Helical" evidence="8">
    <location>
        <begin position="208"/>
        <end position="226"/>
    </location>
</feature>
<feature type="transmembrane region" description="Helical" evidence="8">
    <location>
        <begin position="233"/>
        <end position="250"/>
    </location>
</feature>
<dbReference type="InterPro" id="IPR002781">
    <property type="entry name" value="TM_pro_TauE-like"/>
</dbReference>
<evidence type="ECO:0000256" key="6">
    <source>
        <dbReference type="ARBA" id="ARBA00022989"/>
    </source>
</evidence>
<dbReference type="RefSeq" id="WP_307349805.1">
    <property type="nucleotide sequence ID" value="NZ_JAUSVS010000004.1"/>
</dbReference>
<evidence type="ECO:0000256" key="8">
    <source>
        <dbReference type="RuleBase" id="RU363041"/>
    </source>
</evidence>
<keyword evidence="4 8" id="KW-1003">Cell membrane</keyword>
<keyword evidence="7 8" id="KW-0472">Membrane</keyword>
<name>A0ABU0IU20_9CAUL</name>
<evidence type="ECO:0000313" key="9">
    <source>
        <dbReference type="EMBL" id="MDQ0464851.1"/>
    </source>
</evidence>
<keyword evidence="5 8" id="KW-0812">Transmembrane</keyword>
<evidence type="ECO:0000313" key="10">
    <source>
        <dbReference type="Proteomes" id="UP001228905"/>
    </source>
</evidence>
<feature type="transmembrane region" description="Helical" evidence="8">
    <location>
        <begin position="98"/>
        <end position="117"/>
    </location>
</feature>
<dbReference type="InterPro" id="IPR052017">
    <property type="entry name" value="TSUP"/>
</dbReference>
<evidence type="ECO:0000256" key="2">
    <source>
        <dbReference type="ARBA" id="ARBA00009142"/>
    </source>
</evidence>
<keyword evidence="10" id="KW-1185">Reference proteome</keyword>
<protein>
    <recommendedName>
        <fullName evidence="8">Probable membrane transporter protein</fullName>
    </recommendedName>
</protein>
<comment type="caution">
    <text evidence="9">The sequence shown here is derived from an EMBL/GenBank/DDBJ whole genome shotgun (WGS) entry which is preliminary data.</text>
</comment>
<feature type="transmembrane region" description="Helical" evidence="8">
    <location>
        <begin position="45"/>
        <end position="64"/>
    </location>
</feature>
<sequence length="257" mass="27237">MIHDWVFYALAIPAVILLGLAKGGFAGLGVAAVPLMALATSPVEAAAITLPILIVQDVVSVWSFRKTWSGRILLIMLPGTAVGIFLGYSLAAFVKPAVVELMVGTIAVAFSAYRLWADRRGPLALPTAGLPVWLDRALGFGAGILAGFTSQISHAGGPPFQIYVLPKRLARDIFIGTSAIYFAVTNWMKVPAYLALGQFTRESLLTSAVLLPLAIASTWAGVLLVRRVSGEKFYTVIYALLIVVGGKLVWDGVAGLV</sequence>
<dbReference type="Pfam" id="PF01925">
    <property type="entry name" value="TauE"/>
    <property type="match status" value="1"/>
</dbReference>
<dbReference type="PANTHER" id="PTHR30269">
    <property type="entry name" value="TRANSMEMBRANE PROTEIN YFCA"/>
    <property type="match status" value="1"/>
</dbReference>
<dbReference type="PANTHER" id="PTHR30269:SF37">
    <property type="entry name" value="MEMBRANE TRANSPORTER PROTEIN"/>
    <property type="match status" value="1"/>
</dbReference>
<organism evidence="9 10">
    <name type="scientific">Caulobacter ginsengisoli</name>
    <dbReference type="NCBI Taxonomy" id="400775"/>
    <lineage>
        <taxon>Bacteria</taxon>
        <taxon>Pseudomonadati</taxon>
        <taxon>Pseudomonadota</taxon>
        <taxon>Alphaproteobacteria</taxon>
        <taxon>Caulobacterales</taxon>
        <taxon>Caulobacteraceae</taxon>
        <taxon>Caulobacter</taxon>
    </lineage>
</organism>
<keyword evidence="6 8" id="KW-1133">Transmembrane helix</keyword>
<accession>A0ABU0IU20</accession>
<feature type="transmembrane region" description="Helical" evidence="8">
    <location>
        <begin position="70"/>
        <end position="91"/>
    </location>
</feature>
<proteinExistence type="inferred from homology"/>
<feature type="transmembrane region" description="Helical" evidence="8">
    <location>
        <begin position="169"/>
        <end position="188"/>
    </location>
</feature>
<keyword evidence="3" id="KW-0813">Transport</keyword>
<evidence type="ECO:0000256" key="7">
    <source>
        <dbReference type="ARBA" id="ARBA00023136"/>
    </source>
</evidence>
<evidence type="ECO:0000256" key="4">
    <source>
        <dbReference type="ARBA" id="ARBA00022475"/>
    </source>
</evidence>
<dbReference type="EMBL" id="JAUSVS010000004">
    <property type="protein sequence ID" value="MDQ0464851.1"/>
    <property type="molecule type" value="Genomic_DNA"/>
</dbReference>
<feature type="transmembrane region" description="Helical" evidence="8">
    <location>
        <begin position="6"/>
        <end position="33"/>
    </location>
</feature>
<dbReference type="Proteomes" id="UP001228905">
    <property type="component" value="Unassembled WGS sequence"/>
</dbReference>
<comment type="subcellular location">
    <subcellularLocation>
        <location evidence="1 8">Cell membrane</location>
        <topology evidence="1 8">Multi-pass membrane protein</topology>
    </subcellularLocation>
</comment>
<evidence type="ECO:0000256" key="3">
    <source>
        <dbReference type="ARBA" id="ARBA00022448"/>
    </source>
</evidence>
<gene>
    <name evidence="9" type="ORF">QO010_002635</name>
</gene>